<evidence type="ECO:0000313" key="2">
    <source>
        <dbReference type="Proteomes" id="UP001410394"/>
    </source>
</evidence>
<accession>A0ABU9Z1X9</accession>
<protein>
    <submittedName>
        <fullName evidence="1">Uncharacterized protein</fullName>
    </submittedName>
</protein>
<keyword evidence="2" id="KW-1185">Reference proteome</keyword>
<name>A0ABU9Z1X9_9RHOO</name>
<proteinExistence type="predicted"/>
<organism evidence="1 2">
    <name type="scientific">Uliginosibacterium sediminicola</name>
    <dbReference type="NCBI Taxonomy" id="2024550"/>
    <lineage>
        <taxon>Bacteria</taxon>
        <taxon>Pseudomonadati</taxon>
        <taxon>Pseudomonadota</taxon>
        <taxon>Betaproteobacteria</taxon>
        <taxon>Rhodocyclales</taxon>
        <taxon>Zoogloeaceae</taxon>
        <taxon>Uliginosibacterium</taxon>
    </lineage>
</organism>
<comment type="caution">
    <text evidence="1">The sequence shown here is derived from an EMBL/GenBank/DDBJ whole genome shotgun (WGS) entry which is preliminary data.</text>
</comment>
<dbReference type="EMBL" id="JBDIVE010000010">
    <property type="protein sequence ID" value="MEN3070084.1"/>
    <property type="molecule type" value="Genomic_DNA"/>
</dbReference>
<evidence type="ECO:0000313" key="1">
    <source>
        <dbReference type="EMBL" id="MEN3070084.1"/>
    </source>
</evidence>
<sequence>MNLIALREAQMPYTNLNFALAKDFVFRMWCELALERQIAAPEDLSGACKYGSLFVGRVFGGSIEGHYAHQFNRIGGRIIDLSHDARDVGLMHNPYLHDPEYFAIPEYQARLLLCLPRAERWAEDFMREMRA</sequence>
<reference evidence="1 2" key="1">
    <citation type="journal article" date="2018" name="Int. J. Syst. Evol. Microbiol.">
        <title>Uliginosibacterium sediminicola sp. nov., isolated from freshwater sediment.</title>
        <authorList>
            <person name="Hwang W.M."/>
            <person name="Kim S.M."/>
            <person name="Kang K."/>
            <person name="Ahn T.Y."/>
        </authorList>
    </citation>
    <scope>NUCLEOTIDE SEQUENCE [LARGE SCALE GENOMIC DNA]</scope>
    <source>
        <strain evidence="1 2">M1-21</strain>
    </source>
</reference>
<dbReference type="RefSeq" id="WP_345920859.1">
    <property type="nucleotide sequence ID" value="NZ_JBDIVE010000010.1"/>
</dbReference>
<dbReference type="Proteomes" id="UP001410394">
    <property type="component" value="Unassembled WGS sequence"/>
</dbReference>
<gene>
    <name evidence="1" type="ORF">ABDB84_16495</name>
</gene>